<name>A0ABN0YLA8_9ACTN</name>
<organism evidence="2 3">
    <name type="scientific">Streptomyces luteireticuli</name>
    <dbReference type="NCBI Taxonomy" id="173858"/>
    <lineage>
        <taxon>Bacteria</taxon>
        <taxon>Bacillati</taxon>
        <taxon>Actinomycetota</taxon>
        <taxon>Actinomycetes</taxon>
        <taxon>Kitasatosporales</taxon>
        <taxon>Streptomycetaceae</taxon>
        <taxon>Streptomyces</taxon>
    </lineage>
</organism>
<reference evidence="2 3" key="1">
    <citation type="journal article" date="2019" name="Int. J. Syst. Evol. Microbiol.">
        <title>The Global Catalogue of Microorganisms (GCM) 10K type strain sequencing project: providing services to taxonomists for standard genome sequencing and annotation.</title>
        <authorList>
            <consortium name="The Broad Institute Genomics Platform"/>
            <consortium name="The Broad Institute Genome Sequencing Center for Infectious Disease"/>
            <person name="Wu L."/>
            <person name="Ma J."/>
        </authorList>
    </citation>
    <scope>NUCLEOTIDE SEQUENCE [LARGE SCALE GENOMIC DNA]</scope>
    <source>
        <strain evidence="2 3">JCM 4788</strain>
    </source>
</reference>
<keyword evidence="2" id="KW-0489">Methyltransferase</keyword>
<feature type="domain" description="Methyltransferase type 11" evidence="1">
    <location>
        <begin position="37"/>
        <end position="130"/>
    </location>
</feature>
<comment type="caution">
    <text evidence="2">The sequence shown here is derived from an EMBL/GenBank/DDBJ whole genome shotgun (WGS) entry which is preliminary data.</text>
</comment>
<keyword evidence="2" id="KW-0808">Transferase</keyword>
<evidence type="ECO:0000313" key="2">
    <source>
        <dbReference type="EMBL" id="GAA0399413.1"/>
    </source>
</evidence>
<dbReference type="PANTHER" id="PTHR42912:SF93">
    <property type="entry name" value="N6-ADENOSINE-METHYLTRANSFERASE TMT1A"/>
    <property type="match status" value="1"/>
</dbReference>
<dbReference type="EMBL" id="BAAABX010000020">
    <property type="protein sequence ID" value="GAA0399413.1"/>
    <property type="molecule type" value="Genomic_DNA"/>
</dbReference>
<dbReference type="GO" id="GO:0008168">
    <property type="term" value="F:methyltransferase activity"/>
    <property type="evidence" value="ECO:0007669"/>
    <property type="project" value="UniProtKB-KW"/>
</dbReference>
<protein>
    <submittedName>
        <fullName evidence="2">Class I SAM-dependent methyltransferase</fullName>
    </submittedName>
</protein>
<sequence length="188" mass="20625">MNLVHRRLCSSDRWARAVRDQLLPWALEDARLGPDTLEIGPGYGATTSALLRRTERLTAVESDPSYTVRLRLLFGDRVDVVHGDGADLPLDDGRFDSVVCFTMLHHVPSVAAQDRLFAEAHRVLRPGGLFTGCDALSSWGFRAIHLGDTCVPVPPETLEARLRMAGFEKCSVTVGEGSFRFAAHRAAA</sequence>
<gene>
    <name evidence="2" type="ORF">GCM10010357_20620</name>
</gene>
<dbReference type="Pfam" id="PF08241">
    <property type="entry name" value="Methyltransf_11"/>
    <property type="match status" value="1"/>
</dbReference>
<dbReference type="InterPro" id="IPR029063">
    <property type="entry name" value="SAM-dependent_MTases_sf"/>
</dbReference>
<dbReference type="InterPro" id="IPR050508">
    <property type="entry name" value="Methyltransf_Superfamily"/>
</dbReference>
<evidence type="ECO:0000259" key="1">
    <source>
        <dbReference type="Pfam" id="PF08241"/>
    </source>
</evidence>
<dbReference type="Proteomes" id="UP001500879">
    <property type="component" value="Unassembled WGS sequence"/>
</dbReference>
<evidence type="ECO:0000313" key="3">
    <source>
        <dbReference type="Proteomes" id="UP001500879"/>
    </source>
</evidence>
<dbReference type="CDD" id="cd02440">
    <property type="entry name" value="AdoMet_MTases"/>
    <property type="match status" value="1"/>
</dbReference>
<dbReference type="Gene3D" id="3.40.50.150">
    <property type="entry name" value="Vaccinia Virus protein VP39"/>
    <property type="match status" value="1"/>
</dbReference>
<dbReference type="GO" id="GO:0032259">
    <property type="term" value="P:methylation"/>
    <property type="evidence" value="ECO:0007669"/>
    <property type="project" value="UniProtKB-KW"/>
</dbReference>
<dbReference type="SUPFAM" id="SSF53335">
    <property type="entry name" value="S-adenosyl-L-methionine-dependent methyltransferases"/>
    <property type="match status" value="1"/>
</dbReference>
<accession>A0ABN0YLA8</accession>
<proteinExistence type="predicted"/>
<dbReference type="PANTHER" id="PTHR42912">
    <property type="entry name" value="METHYLTRANSFERASE"/>
    <property type="match status" value="1"/>
</dbReference>
<dbReference type="InterPro" id="IPR013216">
    <property type="entry name" value="Methyltransf_11"/>
</dbReference>
<keyword evidence="3" id="KW-1185">Reference proteome</keyword>